<dbReference type="CDD" id="cd06841">
    <property type="entry name" value="PLPDE_III_MccE_like"/>
    <property type="match status" value="1"/>
</dbReference>
<dbReference type="RefSeq" id="WP_413256290.1">
    <property type="nucleotide sequence ID" value="NZ_JBHFNS010000019.1"/>
</dbReference>
<dbReference type="InterPro" id="IPR009006">
    <property type="entry name" value="Ala_racemase/Decarboxylase_C"/>
</dbReference>
<evidence type="ECO:0000256" key="1">
    <source>
        <dbReference type="ARBA" id="ARBA00001933"/>
    </source>
</evidence>
<evidence type="ECO:0000256" key="2">
    <source>
        <dbReference type="ARBA" id="ARBA00022898"/>
    </source>
</evidence>
<keyword evidence="5" id="KW-0413">Isomerase</keyword>
<dbReference type="PRINTS" id="PR01179">
    <property type="entry name" value="ODADCRBXLASE"/>
</dbReference>
<organism evidence="5 6">
    <name type="scientific">Floridaenema fluviatile BLCC-F154</name>
    <dbReference type="NCBI Taxonomy" id="3153640"/>
    <lineage>
        <taxon>Bacteria</taxon>
        <taxon>Bacillati</taxon>
        <taxon>Cyanobacteriota</taxon>
        <taxon>Cyanophyceae</taxon>
        <taxon>Oscillatoriophycideae</taxon>
        <taxon>Aerosakkonematales</taxon>
        <taxon>Aerosakkonemataceae</taxon>
        <taxon>Floridanema</taxon>
        <taxon>Floridanema fluviatile</taxon>
    </lineage>
</organism>
<dbReference type="InterPro" id="IPR022657">
    <property type="entry name" value="De-COase2_CS"/>
</dbReference>
<evidence type="ECO:0000313" key="5">
    <source>
        <dbReference type="EMBL" id="MFB2934766.1"/>
    </source>
</evidence>
<keyword evidence="6" id="KW-1185">Reference proteome</keyword>
<comment type="caution">
    <text evidence="5">The sequence shown here is derived from an EMBL/GenBank/DDBJ whole genome shotgun (WGS) entry which is preliminary data.</text>
</comment>
<keyword evidence="2" id="KW-0663">Pyridoxal phosphate</keyword>
<dbReference type="GO" id="GO:0008784">
    <property type="term" value="F:alanine racemase activity"/>
    <property type="evidence" value="ECO:0007669"/>
    <property type="project" value="UniProtKB-EC"/>
</dbReference>
<dbReference type="InterPro" id="IPR000183">
    <property type="entry name" value="Orn/DAP/Arg_de-COase"/>
</dbReference>
<evidence type="ECO:0000256" key="3">
    <source>
        <dbReference type="SAM" id="MobiDB-lite"/>
    </source>
</evidence>
<dbReference type="EC" id="5.1.1.1" evidence="5"/>
<dbReference type="SUPFAM" id="SSF50621">
    <property type="entry name" value="Alanine racemase C-terminal domain-like"/>
    <property type="match status" value="1"/>
</dbReference>
<dbReference type="EMBL" id="JBHFNS010000019">
    <property type="protein sequence ID" value="MFB2934766.1"/>
    <property type="molecule type" value="Genomic_DNA"/>
</dbReference>
<feature type="domain" description="Orn/DAP/Arg decarboxylase 2 N-terminal" evidence="4">
    <location>
        <begin position="111"/>
        <end position="363"/>
    </location>
</feature>
<accession>A0ABV4Y7I8</accession>
<name>A0ABV4Y7I8_9CYAN</name>
<dbReference type="PANTHER" id="PTHR43727:SF2">
    <property type="entry name" value="GROUP IV DECARBOXYLASE"/>
    <property type="match status" value="1"/>
</dbReference>
<sequence>MLLENFDNSQVTNTGQNSQSKPGKSSSKNVYQSGKKMNLTATNTKTSDVSSPNIPSRYEKPAIYKLHSGLMNKFAGATPPQRRVKTEIDGVEIADLVDKFGSPLFVYSERSLRRKFRTIRNVFTTRYPDVVFGWSYKTNYLKAICAILHQEGAIAELVSQMEYEKAKALGIPGRKMIFNGPHKPLATLEAAVKDGVTINIDHWDEIEDLEAIATRLNKTISVGLRLNLDVGIQPRWSRFGFNLESGQAIEAVRRIKQGGKLRLTGLHSHIGTFIMDPNAYSRQVEKMVKFGYEIEDKYGWRMDYIDIGGGFPSRSQLKGTYHSVEVMLPSIDEYADAICDALWHNLKPGHQPTLIIESGRAVVDEAGTLISTIWASKRLPDGTPAYVADAGINLLFTNFWYRFNIALDRQISGISQPSVIYGPLCMNIDVIDEAISLPPLSRGDRLIISPVGAYNNTQWLQFIEYRPNIVLITEKGNIELIREAEDLSDLERREHLPSWLETGDWGLGTGD</sequence>
<feature type="region of interest" description="Disordered" evidence="3">
    <location>
        <begin position="1"/>
        <end position="31"/>
    </location>
</feature>
<proteinExistence type="predicted"/>
<evidence type="ECO:0000313" key="6">
    <source>
        <dbReference type="Proteomes" id="UP001576776"/>
    </source>
</evidence>
<dbReference type="PANTHER" id="PTHR43727">
    <property type="entry name" value="DIAMINOPIMELATE DECARBOXYLASE"/>
    <property type="match status" value="1"/>
</dbReference>
<evidence type="ECO:0000259" key="4">
    <source>
        <dbReference type="Pfam" id="PF02784"/>
    </source>
</evidence>
<dbReference type="InterPro" id="IPR022644">
    <property type="entry name" value="De-COase2_N"/>
</dbReference>
<reference evidence="5 6" key="1">
    <citation type="submission" date="2024-09" db="EMBL/GenBank/DDBJ databases">
        <title>Floridaenema gen nov. (Aerosakkonemataceae, Aerosakkonematales ord. nov., Cyanobacteria) from benthic tropical and subtropical fresh waters, with the description of four new species.</title>
        <authorList>
            <person name="Moretto J.A."/>
            <person name="Berthold D.E."/>
            <person name="Lefler F.W."/>
            <person name="Huang I.-S."/>
            <person name="Laughinghouse H. IV."/>
        </authorList>
    </citation>
    <scope>NUCLEOTIDE SEQUENCE [LARGE SCALE GENOMIC DNA]</scope>
    <source>
        <strain evidence="5 6">BLCC-F154</strain>
    </source>
</reference>
<gene>
    <name evidence="5" type="ORF">ACE1B6_05760</name>
</gene>
<dbReference type="Pfam" id="PF02784">
    <property type="entry name" value="Orn_Arg_deC_N"/>
    <property type="match status" value="1"/>
</dbReference>
<dbReference type="Gene3D" id="3.20.20.10">
    <property type="entry name" value="Alanine racemase"/>
    <property type="match status" value="1"/>
</dbReference>
<comment type="cofactor">
    <cofactor evidence="1">
        <name>pyridoxal 5'-phosphate</name>
        <dbReference type="ChEBI" id="CHEBI:597326"/>
    </cofactor>
</comment>
<dbReference type="Proteomes" id="UP001576776">
    <property type="component" value="Unassembled WGS sequence"/>
</dbReference>
<protein>
    <submittedName>
        <fullName evidence="5">Alanine racemase</fullName>
        <ecNumber evidence="5">5.1.1.1</ecNumber>
    </submittedName>
</protein>
<dbReference type="PROSITE" id="PS00879">
    <property type="entry name" value="ODR_DC_2_2"/>
    <property type="match status" value="1"/>
</dbReference>
<dbReference type="Gene3D" id="2.40.37.10">
    <property type="entry name" value="Lyase, Ornithine Decarboxylase, Chain A, domain 1"/>
    <property type="match status" value="1"/>
</dbReference>
<dbReference type="InterPro" id="IPR029066">
    <property type="entry name" value="PLP-binding_barrel"/>
</dbReference>
<dbReference type="SUPFAM" id="SSF51419">
    <property type="entry name" value="PLP-binding barrel"/>
    <property type="match status" value="1"/>
</dbReference>